<evidence type="ECO:0008006" key="4">
    <source>
        <dbReference type="Google" id="ProtNLM"/>
    </source>
</evidence>
<evidence type="ECO:0000256" key="1">
    <source>
        <dbReference type="SAM" id="MobiDB-lite"/>
    </source>
</evidence>
<protein>
    <recommendedName>
        <fullName evidence="4">Ribbon-helix-helix protein CopG domain-containing protein</fullName>
    </recommendedName>
</protein>
<accession>A0A0X3VR85</accession>
<dbReference type="RefSeq" id="WP_062697703.1">
    <property type="nucleotide sequence ID" value="NZ_LLZG01000002.1"/>
</dbReference>
<comment type="caution">
    <text evidence="2">The sequence shown here is derived from an EMBL/GenBank/DDBJ whole genome shotgun (WGS) entry which is preliminary data.</text>
</comment>
<reference evidence="3" key="1">
    <citation type="submission" date="2015-10" db="EMBL/GenBank/DDBJ databases">
        <authorList>
            <person name="Ju K.-S."/>
            <person name="Doroghazi J.R."/>
            <person name="Metcalf W.W."/>
        </authorList>
    </citation>
    <scope>NUCLEOTIDE SEQUENCE [LARGE SCALE GENOMIC DNA]</scope>
    <source>
        <strain evidence="3">NRRL 3151</strain>
    </source>
</reference>
<organism evidence="2 3">
    <name type="scientific">Streptomyces regalis</name>
    <dbReference type="NCBI Taxonomy" id="68262"/>
    <lineage>
        <taxon>Bacteria</taxon>
        <taxon>Bacillati</taxon>
        <taxon>Actinomycetota</taxon>
        <taxon>Actinomycetes</taxon>
        <taxon>Kitasatosporales</taxon>
        <taxon>Streptomycetaceae</taxon>
        <taxon>Streptomyces</taxon>
    </lineage>
</organism>
<dbReference type="OrthoDB" id="4247371at2"/>
<name>A0A0X3VR85_9ACTN</name>
<gene>
    <name evidence="2" type="ORF">ADL12_01850</name>
</gene>
<dbReference type="EMBL" id="LLZG01000002">
    <property type="protein sequence ID" value="KUL46792.1"/>
    <property type="molecule type" value="Genomic_DNA"/>
</dbReference>
<dbReference type="Proteomes" id="UP000053923">
    <property type="component" value="Unassembled WGS sequence"/>
</dbReference>
<evidence type="ECO:0000313" key="3">
    <source>
        <dbReference type="Proteomes" id="UP000053923"/>
    </source>
</evidence>
<sequence>MVPKTEQKSRTSAATAKTKRRTSTAARTSQARQKQGGSGATSVAQVRLRPDELADLQQVMQTLKLHSLSDALREGLRLLSREATEVAASQEIRDFYRGDQAPTPEGVLPATADELAAADETEW</sequence>
<proteinExistence type="predicted"/>
<feature type="region of interest" description="Disordered" evidence="1">
    <location>
        <begin position="1"/>
        <end position="46"/>
    </location>
</feature>
<feature type="compositionally biased region" description="Low complexity" evidence="1">
    <location>
        <begin position="23"/>
        <end position="33"/>
    </location>
</feature>
<evidence type="ECO:0000313" key="2">
    <source>
        <dbReference type="EMBL" id="KUL46792.1"/>
    </source>
</evidence>
<dbReference type="AlphaFoldDB" id="A0A0X3VR85"/>
<keyword evidence="3" id="KW-1185">Reference proteome</keyword>